<accession>A0A7J4J1U8</accession>
<evidence type="ECO:0000313" key="2">
    <source>
        <dbReference type="EMBL" id="HIH09206.1"/>
    </source>
</evidence>
<sequence length="157" mass="17628">MTIERASEDDVDALERIISGEFAYKGFSKEDIFQRVQSPEIAIFKKIIGKELAGFVEVETGPQGALINAITIREKYRMKGHAKELLEYALDYIKVKGYPRVTLLVKSGNGRAKKLYTLAGFGFLGMHDKKIEGADVEVWEKILISRPERDNGYGNVA</sequence>
<evidence type="ECO:0000313" key="3">
    <source>
        <dbReference type="Proteomes" id="UP000565078"/>
    </source>
</evidence>
<name>A0A7J4J1U8_9ARCH</name>
<dbReference type="Proteomes" id="UP000565078">
    <property type="component" value="Unassembled WGS sequence"/>
</dbReference>
<reference evidence="3" key="1">
    <citation type="journal article" date="2020" name="bioRxiv">
        <title>A rank-normalized archaeal taxonomy based on genome phylogeny resolves widespread incomplete and uneven classifications.</title>
        <authorList>
            <person name="Rinke C."/>
            <person name="Chuvochina M."/>
            <person name="Mussig A.J."/>
            <person name="Chaumeil P.-A."/>
            <person name="Waite D.W."/>
            <person name="Whitman W.B."/>
            <person name="Parks D.H."/>
            <person name="Hugenholtz P."/>
        </authorList>
    </citation>
    <scope>NUCLEOTIDE SEQUENCE [LARGE SCALE GENOMIC DNA]</scope>
</reference>
<dbReference type="EMBL" id="DUGC01000019">
    <property type="protein sequence ID" value="HIH09206.1"/>
    <property type="molecule type" value="Genomic_DNA"/>
</dbReference>
<dbReference type="InterPro" id="IPR016181">
    <property type="entry name" value="Acyl_CoA_acyltransferase"/>
</dbReference>
<comment type="caution">
    <text evidence="2">The sequence shown here is derived from an EMBL/GenBank/DDBJ whole genome shotgun (WGS) entry which is preliminary data.</text>
</comment>
<gene>
    <name evidence="2" type="ORF">HA254_00895</name>
</gene>
<dbReference type="AlphaFoldDB" id="A0A7J4J1U8"/>
<dbReference type="InterPro" id="IPR000182">
    <property type="entry name" value="GNAT_dom"/>
</dbReference>
<keyword evidence="2" id="KW-0808">Transferase</keyword>
<proteinExistence type="predicted"/>
<feature type="domain" description="N-acetyltransferase" evidence="1">
    <location>
        <begin position="1"/>
        <end position="145"/>
    </location>
</feature>
<evidence type="ECO:0000259" key="1">
    <source>
        <dbReference type="PROSITE" id="PS51186"/>
    </source>
</evidence>
<dbReference type="PROSITE" id="PS51186">
    <property type="entry name" value="GNAT"/>
    <property type="match status" value="1"/>
</dbReference>
<organism evidence="2 3">
    <name type="scientific">Candidatus Iainarchaeum sp</name>
    <dbReference type="NCBI Taxonomy" id="3101447"/>
    <lineage>
        <taxon>Archaea</taxon>
        <taxon>Candidatus Iainarchaeota</taxon>
        <taxon>Candidatus Iainarchaeia</taxon>
        <taxon>Candidatus Iainarchaeales</taxon>
        <taxon>Candidatus Iainarchaeaceae</taxon>
        <taxon>Candidatus Iainarchaeum</taxon>
    </lineage>
</organism>
<dbReference type="SUPFAM" id="SSF55729">
    <property type="entry name" value="Acyl-CoA N-acyltransferases (Nat)"/>
    <property type="match status" value="1"/>
</dbReference>
<dbReference type="Pfam" id="PF00583">
    <property type="entry name" value="Acetyltransf_1"/>
    <property type="match status" value="1"/>
</dbReference>
<dbReference type="CDD" id="cd04301">
    <property type="entry name" value="NAT_SF"/>
    <property type="match status" value="1"/>
</dbReference>
<dbReference type="GO" id="GO:0016747">
    <property type="term" value="F:acyltransferase activity, transferring groups other than amino-acyl groups"/>
    <property type="evidence" value="ECO:0007669"/>
    <property type="project" value="InterPro"/>
</dbReference>
<dbReference type="Gene3D" id="3.40.630.30">
    <property type="match status" value="1"/>
</dbReference>
<protein>
    <submittedName>
        <fullName evidence="2">GNAT family N-acetyltransferase</fullName>
    </submittedName>
</protein>